<dbReference type="EMBL" id="MCBR01014964">
    <property type="protein sequence ID" value="RKF62178.1"/>
    <property type="molecule type" value="Genomic_DNA"/>
</dbReference>
<protein>
    <submittedName>
        <fullName evidence="2">Uncharacterized protein</fullName>
    </submittedName>
</protein>
<feature type="region of interest" description="Disordered" evidence="1">
    <location>
        <begin position="1"/>
        <end position="40"/>
    </location>
</feature>
<dbReference type="Proteomes" id="UP000285405">
    <property type="component" value="Unassembled WGS sequence"/>
</dbReference>
<accession>A0A420HXL0</accession>
<name>A0A420HXL0_9PEZI</name>
<evidence type="ECO:0000256" key="1">
    <source>
        <dbReference type="SAM" id="MobiDB-lite"/>
    </source>
</evidence>
<feature type="non-terminal residue" evidence="2">
    <location>
        <position position="80"/>
    </location>
</feature>
<sequence length="80" mass="8855">MLQPRRQSPQKENQTAQNYSTTLSTPSPTPYSPPHLSHKKLHPKILNAMGSENIVSIIQKRLATANAISTPPRTTAHRGM</sequence>
<comment type="caution">
    <text evidence="2">The sequence shown here is derived from an EMBL/GenBank/DDBJ whole genome shotgun (WGS) entry which is preliminary data.</text>
</comment>
<evidence type="ECO:0000313" key="2">
    <source>
        <dbReference type="EMBL" id="RKF62178.1"/>
    </source>
</evidence>
<reference evidence="2 3" key="1">
    <citation type="journal article" date="2018" name="BMC Genomics">
        <title>Comparative genome analyses reveal sequence features reflecting distinct modes of host-adaptation between dicot and monocot powdery mildew.</title>
        <authorList>
            <person name="Wu Y."/>
            <person name="Ma X."/>
            <person name="Pan Z."/>
            <person name="Kale S.D."/>
            <person name="Song Y."/>
            <person name="King H."/>
            <person name="Zhang Q."/>
            <person name="Presley C."/>
            <person name="Deng X."/>
            <person name="Wei C.I."/>
            <person name="Xiao S."/>
        </authorList>
    </citation>
    <scope>NUCLEOTIDE SEQUENCE [LARGE SCALE GENOMIC DNA]</scope>
    <source>
        <strain evidence="2">UCSC1</strain>
    </source>
</reference>
<gene>
    <name evidence="2" type="ORF">GcC1_149002</name>
</gene>
<evidence type="ECO:0000313" key="3">
    <source>
        <dbReference type="Proteomes" id="UP000285405"/>
    </source>
</evidence>
<proteinExistence type="predicted"/>
<organism evidence="2 3">
    <name type="scientific">Golovinomyces cichoracearum</name>
    <dbReference type="NCBI Taxonomy" id="62708"/>
    <lineage>
        <taxon>Eukaryota</taxon>
        <taxon>Fungi</taxon>
        <taxon>Dikarya</taxon>
        <taxon>Ascomycota</taxon>
        <taxon>Pezizomycotina</taxon>
        <taxon>Leotiomycetes</taxon>
        <taxon>Erysiphales</taxon>
        <taxon>Erysiphaceae</taxon>
        <taxon>Golovinomyces</taxon>
    </lineage>
</organism>
<dbReference type="AlphaFoldDB" id="A0A420HXL0"/>
<feature type="compositionally biased region" description="Polar residues" evidence="1">
    <location>
        <begin position="1"/>
        <end position="18"/>
    </location>
</feature>